<evidence type="ECO:0008006" key="2">
    <source>
        <dbReference type="Google" id="ProtNLM"/>
    </source>
</evidence>
<evidence type="ECO:0000313" key="1">
    <source>
        <dbReference type="EMBL" id="QQZ49954.1"/>
    </source>
</evidence>
<protein>
    <recommendedName>
        <fullName evidence="2">Autotransporter domain-containing protein</fullName>
    </recommendedName>
</protein>
<proteinExistence type="predicted"/>
<dbReference type="SUPFAM" id="SSF103515">
    <property type="entry name" value="Autotransporter"/>
    <property type="match status" value="1"/>
</dbReference>
<dbReference type="AlphaFoldDB" id="A0A974S843"/>
<sequence>MSSLTFVGGLMSCPGGEGATDVLHEGACYWAKAGGGSSRMESSATEPGYQQHAMRLQAGGQFALSQPGWFGGLSLGLEDSHFDSVAPAHSGPAASRPAVSSNARWVPCCWPPPPATSTAAPTCRGR</sequence>
<name>A0A974S843_9CAUL</name>
<accession>A0A974S843</accession>
<dbReference type="Gene3D" id="2.40.128.130">
    <property type="entry name" value="Autotransporter beta-domain"/>
    <property type="match status" value="1"/>
</dbReference>
<organism evidence="1">
    <name type="scientific">Phenylobacterium glaciei</name>
    <dbReference type="NCBI Taxonomy" id="2803784"/>
    <lineage>
        <taxon>Bacteria</taxon>
        <taxon>Pseudomonadati</taxon>
        <taxon>Pseudomonadota</taxon>
        <taxon>Alphaproteobacteria</taxon>
        <taxon>Caulobacterales</taxon>
        <taxon>Caulobacteraceae</taxon>
        <taxon>Phenylobacterium</taxon>
    </lineage>
</organism>
<dbReference type="EMBL" id="CP068570">
    <property type="protein sequence ID" value="QQZ49954.1"/>
    <property type="molecule type" value="Genomic_DNA"/>
</dbReference>
<dbReference type="InterPro" id="IPR036709">
    <property type="entry name" value="Autotransporte_beta_dom_sf"/>
</dbReference>
<gene>
    <name evidence="1" type="ORF">JKL49_25205</name>
</gene>
<reference evidence="1" key="1">
    <citation type="submission" date="2021-01" db="EMBL/GenBank/DDBJ databases">
        <title>Genome sequence of Phenylobacterium sp. 20VBR1 isolated from a valley glaceir, Ny-Alesund, Svalbard.</title>
        <authorList>
            <person name="Thomas F.A."/>
            <person name="Krishnan K.P."/>
            <person name="Sinha R.K."/>
        </authorList>
    </citation>
    <scope>NUCLEOTIDE SEQUENCE</scope>
    <source>
        <strain evidence="1">20VBR1</strain>
    </source>
</reference>